<keyword evidence="2" id="KW-1185">Reference proteome</keyword>
<sequence>MMHSLQPDTLIRNPRGEAVTSTVELPTNAASAWAMVGDFAGFAVFVTALSHIEMIGEGVGALRKKSFKDGHVVVEQLNSRDEQAMRMTWTTLYNTLGVGQLWAMMSVEPLAQERCRATWTIIAEPAAASAQGTPGFRRFIQEFADEAMGNVRALLS</sequence>
<evidence type="ECO:0000313" key="1">
    <source>
        <dbReference type="EMBL" id="KPA92152.1"/>
    </source>
</evidence>
<protein>
    <submittedName>
        <fullName evidence="1">Polyketide cyclase / dehydrase and lipid transport</fullName>
    </submittedName>
</protein>
<dbReference type="Pfam" id="PF10604">
    <property type="entry name" value="Polyketide_cyc2"/>
    <property type="match status" value="1"/>
</dbReference>
<dbReference type="CDD" id="cd07821">
    <property type="entry name" value="PYR_PYL_RCAR_like"/>
    <property type="match status" value="1"/>
</dbReference>
<comment type="caution">
    <text evidence="1">The sequence shown here is derived from an EMBL/GenBank/DDBJ whole genome shotgun (WGS) entry which is preliminary data.</text>
</comment>
<gene>
    <name evidence="1" type="ORF">PF66_00823</name>
</gene>
<dbReference type="SUPFAM" id="SSF55961">
    <property type="entry name" value="Bet v1-like"/>
    <property type="match status" value="1"/>
</dbReference>
<dbReference type="InterPro" id="IPR023393">
    <property type="entry name" value="START-like_dom_sf"/>
</dbReference>
<dbReference type="Gene3D" id="3.30.530.20">
    <property type="match status" value="1"/>
</dbReference>
<name>A0A0N0E568_9PSED</name>
<accession>A0A0N0E568</accession>
<evidence type="ECO:0000313" key="2">
    <source>
        <dbReference type="Proteomes" id="UP000037931"/>
    </source>
</evidence>
<dbReference type="Proteomes" id="UP000037931">
    <property type="component" value="Unassembled WGS sequence"/>
</dbReference>
<dbReference type="PATRIC" id="fig|50340.43.peg.3712"/>
<dbReference type="AlphaFoldDB" id="A0A0N0E568"/>
<reference evidence="1 2" key="1">
    <citation type="journal article" date="2015" name="PLoS ONE">
        <title>Rice-Infecting Pseudomonas Genomes Are Highly Accessorized and Harbor Multiple Putative Virulence Mechanisms to Cause Sheath Brown Rot.</title>
        <authorList>
            <person name="Quibod I.L."/>
            <person name="Grande G."/>
            <person name="Oreiro E.G."/>
            <person name="Borja F.N."/>
            <person name="Dossa G.S."/>
            <person name="Mauleon R."/>
            <person name="Cruz C.V."/>
            <person name="Oliva R."/>
        </authorList>
    </citation>
    <scope>NUCLEOTIDE SEQUENCE [LARGE SCALE GENOMIC DNA]</scope>
    <source>
        <strain evidence="1 2">IRRI 6609</strain>
    </source>
</reference>
<dbReference type="InterPro" id="IPR019587">
    <property type="entry name" value="Polyketide_cyclase/dehydratase"/>
</dbReference>
<dbReference type="EMBL" id="JSYZ01000003">
    <property type="protein sequence ID" value="KPA92152.1"/>
    <property type="molecule type" value="Genomic_DNA"/>
</dbReference>
<organism evidence="1 2">
    <name type="scientific">Pseudomonas asplenii</name>
    <dbReference type="NCBI Taxonomy" id="53407"/>
    <lineage>
        <taxon>Bacteria</taxon>
        <taxon>Pseudomonadati</taxon>
        <taxon>Pseudomonadota</taxon>
        <taxon>Gammaproteobacteria</taxon>
        <taxon>Pseudomonadales</taxon>
        <taxon>Pseudomonadaceae</taxon>
        <taxon>Pseudomonas</taxon>
    </lineage>
</organism>
<dbReference type="STRING" id="50340.PF66_00823"/>
<proteinExistence type="predicted"/>